<dbReference type="EC" id="3.6.4.13" evidence="1"/>
<dbReference type="GO" id="GO:0008380">
    <property type="term" value="P:RNA splicing"/>
    <property type="evidence" value="ECO:0007669"/>
    <property type="project" value="UniProtKB-KW"/>
</dbReference>
<dbReference type="GO" id="GO:0003723">
    <property type="term" value="F:RNA binding"/>
    <property type="evidence" value="ECO:0007669"/>
    <property type="project" value="TreeGrafter"/>
</dbReference>
<proteinExistence type="predicted"/>
<accession>A0A9D4WIF6</accession>
<name>A0A9D4WIF6_PEA</name>
<dbReference type="Proteomes" id="UP001058974">
    <property type="component" value="Chromosome 6"/>
</dbReference>
<feature type="domain" description="Helicase C-terminal" evidence="7">
    <location>
        <begin position="98"/>
        <end position="265"/>
    </location>
</feature>
<dbReference type="PANTHER" id="PTHR18934:SF109">
    <property type="entry name" value="ATP-DEPENDENT RNA HELICASE DHX15 HOMOLOG"/>
    <property type="match status" value="1"/>
</dbReference>
<dbReference type="Gramene" id="Psat06G0652200-T1">
    <property type="protein sequence ID" value="KAI5402078.1"/>
    <property type="gene ID" value="KIW84_066522"/>
</dbReference>
<comment type="catalytic activity">
    <reaction evidence="6">
        <text>ATP + H2O = ADP + phosphate + H(+)</text>
        <dbReference type="Rhea" id="RHEA:13065"/>
        <dbReference type="ChEBI" id="CHEBI:15377"/>
        <dbReference type="ChEBI" id="CHEBI:15378"/>
        <dbReference type="ChEBI" id="CHEBI:30616"/>
        <dbReference type="ChEBI" id="CHEBI:43474"/>
        <dbReference type="ChEBI" id="CHEBI:456216"/>
        <dbReference type="EC" id="3.6.4.13"/>
    </reaction>
</comment>
<dbReference type="GO" id="GO:0003724">
    <property type="term" value="F:RNA helicase activity"/>
    <property type="evidence" value="ECO:0007669"/>
    <property type="project" value="UniProtKB-EC"/>
</dbReference>
<comment type="caution">
    <text evidence="8">The sequence shown here is derived from an EMBL/GenBank/DDBJ whole genome shotgun (WGS) entry which is preliminary data.</text>
</comment>
<dbReference type="Gene3D" id="3.40.50.300">
    <property type="entry name" value="P-loop containing nucleotide triphosphate hydrolases"/>
    <property type="match status" value="2"/>
</dbReference>
<dbReference type="InterPro" id="IPR001650">
    <property type="entry name" value="Helicase_C-like"/>
</dbReference>
<dbReference type="GO" id="GO:0006397">
    <property type="term" value="P:mRNA processing"/>
    <property type="evidence" value="ECO:0007669"/>
    <property type="project" value="UniProtKB-KW"/>
</dbReference>
<dbReference type="AlphaFoldDB" id="A0A9D4WIF6"/>
<dbReference type="CDD" id="cd18791">
    <property type="entry name" value="SF2_C_RHA"/>
    <property type="match status" value="1"/>
</dbReference>
<dbReference type="GO" id="GO:0016787">
    <property type="term" value="F:hydrolase activity"/>
    <property type="evidence" value="ECO:0007669"/>
    <property type="project" value="UniProtKB-KW"/>
</dbReference>
<keyword evidence="3" id="KW-0378">Hydrolase</keyword>
<keyword evidence="4" id="KW-0347">Helicase</keyword>
<dbReference type="PANTHER" id="PTHR18934">
    <property type="entry name" value="ATP-DEPENDENT RNA HELICASE"/>
    <property type="match status" value="1"/>
</dbReference>
<evidence type="ECO:0000256" key="6">
    <source>
        <dbReference type="ARBA" id="ARBA00047984"/>
    </source>
</evidence>
<gene>
    <name evidence="8" type="ORF">KIW84_066522</name>
</gene>
<keyword evidence="5" id="KW-0508">mRNA splicing</keyword>
<organism evidence="8 9">
    <name type="scientific">Pisum sativum</name>
    <name type="common">Garden pea</name>
    <name type="synonym">Lathyrus oleraceus</name>
    <dbReference type="NCBI Taxonomy" id="3888"/>
    <lineage>
        <taxon>Eukaryota</taxon>
        <taxon>Viridiplantae</taxon>
        <taxon>Streptophyta</taxon>
        <taxon>Embryophyta</taxon>
        <taxon>Tracheophyta</taxon>
        <taxon>Spermatophyta</taxon>
        <taxon>Magnoliopsida</taxon>
        <taxon>eudicotyledons</taxon>
        <taxon>Gunneridae</taxon>
        <taxon>Pentapetalae</taxon>
        <taxon>rosids</taxon>
        <taxon>fabids</taxon>
        <taxon>Fabales</taxon>
        <taxon>Fabaceae</taxon>
        <taxon>Papilionoideae</taxon>
        <taxon>50 kb inversion clade</taxon>
        <taxon>NPAAA clade</taxon>
        <taxon>Hologalegina</taxon>
        <taxon>IRL clade</taxon>
        <taxon>Fabeae</taxon>
        <taxon>Lathyrus</taxon>
    </lineage>
</organism>
<evidence type="ECO:0000256" key="1">
    <source>
        <dbReference type="ARBA" id="ARBA00012552"/>
    </source>
</evidence>
<reference evidence="8 9" key="1">
    <citation type="journal article" date="2022" name="Nat. Genet.">
        <title>Improved pea reference genome and pan-genome highlight genomic features and evolutionary characteristics.</title>
        <authorList>
            <person name="Yang T."/>
            <person name="Liu R."/>
            <person name="Luo Y."/>
            <person name="Hu S."/>
            <person name="Wang D."/>
            <person name="Wang C."/>
            <person name="Pandey M.K."/>
            <person name="Ge S."/>
            <person name="Xu Q."/>
            <person name="Li N."/>
            <person name="Li G."/>
            <person name="Huang Y."/>
            <person name="Saxena R.K."/>
            <person name="Ji Y."/>
            <person name="Li M."/>
            <person name="Yan X."/>
            <person name="He Y."/>
            <person name="Liu Y."/>
            <person name="Wang X."/>
            <person name="Xiang C."/>
            <person name="Varshney R.K."/>
            <person name="Ding H."/>
            <person name="Gao S."/>
            <person name="Zong X."/>
        </authorList>
    </citation>
    <scope>NUCLEOTIDE SEQUENCE [LARGE SCALE GENOMIC DNA]</scope>
    <source>
        <strain evidence="8 9">cv. Zhongwan 6</strain>
    </source>
</reference>
<evidence type="ECO:0000256" key="5">
    <source>
        <dbReference type="ARBA" id="ARBA00023187"/>
    </source>
</evidence>
<dbReference type="PROSITE" id="PS51194">
    <property type="entry name" value="HELICASE_CTER"/>
    <property type="match status" value="1"/>
</dbReference>
<evidence type="ECO:0000313" key="8">
    <source>
        <dbReference type="EMBL" id="KAI5402078.1"/>
    </source>
</evidence>
<evidence type="ECO:0000256" key="4">
    <source>
        <dbReference type="ARBA" id="ARBA00022806"/>
    </source>
</evidence>
<keyword evidence="4" id="KW-0067">ATP-binding</keyword>
<sequence>MDNSNGGNILNRWSGRPYSERTLATDLLLGYLSTLLTKRADLKLIFMSSTSLESEKFKEHFQEHYPSIHIMKVPGRLHPVEIVYTSDEEVDRNNYLDAVTKTVVNIHRHEPPGDVLVFLSEEGEVEDACNKISKEICNLKNLVGPMKLVPLYSCLPATMQHKIFEPCSGRKIVVTTNIVESSLSMDDISYVVDSGFVKKKVFDNKLNMECLVTSTISKASADMRSEHAGRTISGKCFRVYTEESYKNNRDQEICPEILRLRVCLI</sequence>
<keyword evidence="4" id="KW-0547">Nucleotide-binding</keyword>
<dbReference type="SUPFAM" id="SSF52540">
    <property type="entry name" value="P-loop containing nucleoside triphosphate hydrolases"/>
    <property type="match status" value="1"/>
</dbReference>
<evidence type="ECO:0000256" key="3">
    <source>
        <dbReference type="ARBA" id="ARBA00022801"/>
    </source>
</evidence>
<dbReference type="EMBL" id="JAMSHJ010000006">
    <property type="protein sequence ID" value="KAI5402078.1"/>
    <property type="molecule type" value="Genomic_DNA"/>
</dbReference>
<protein>
    <recommendedName>
        <fullName evidence="1">RNA helicase</fullName>
        <ecNumber evidence="1">3.6.4.13</ecNumber>
    </recommendedName>
</protein>
<evidence type="ECO:0000256" key="2">
    <source>
        <dbReference type="ARBA" id="ARBA00022664"/>
    </source>
</evidence>
<keyword evidence="2" id="KW-0507">mRNA processing</keyword>
<evidence type="ECO:0000313" key="9">
    <source>
        <dbReference type="Proteomes" id="UP001058974"/>
    </source>
</evidence>
<evidence type="ECO:0000259" key="7">
    <source>
        <dbReference type="PROSITE" id="PS51194"/>
    </source>
</evidence>
<dbReference type="InterPro" id="IPR027417">
    <property type="entry name" value="P-loop_NTPase"/>
</dbReference>
<keyword evidence="9" id="KW-1185">Reference proteome</keyword>